<dbReference type="Pfam" id="PF09588">
    <property type="entry name" value="YqaJ"/>
    <property type="match status" value="1"/>
</dbReference>
<gene>
    <name evidence="4" type="ORF">PR048_007683</name>
</gene>
<comment type="caution">
    <text evidence="4">The sequence shown here is derived from an EMBL/GenBank/DDBJ whole genome shotgun (WGS) entry which is preliminary data.</text>
</comment>
<dbReference type="PANTHER" id="PTHR46609">
    <property type="entry name" value="EXONUCLEASE, PHAGE-TYPE/RECB, C-TERMINAL DOMAIN-CONTAINING PROTEIN"/>
    <property type="match status" value="1"/>
</dbReference>
<feature type="region of interest" description="Disordered" evidence="1">
    <location>
        <begin position="192"/>
        <end position="221"/>
    </location>
</feature>
<evidence type="ECO:0000313" key="5">
    <source>
        <dbReference type="Proteomes" id="UP001159363"/>
    </source>
</evidence>
<evidence type="ECO:0000259" key="2">
    <source>
        <dbReference type="Pfam" id="PF09588"/>
    </source>
</evidence>
<dbReference type="InterPro" id="IPR049012">
    <property type="entry name" value="Mutator_transp_dom"/>
</dbReference>
<evidence type="ECO:0000313" key="4">
    <source>
        <dbReference type="EMBL" id="KAJ8888196.1"/>
    </source>
</evidence>
<proteinExistence type="predicted"/>
<evidence type="ECO:0000259" key="3">
    <source>
        <dbReference type="Pfam" id="PF20700"/>
    </source>
</evidence>
<name>A0ABQ9HUY0_9NEOP</name>
<dbReference type="Gene3D" id="3.90.320.10">
    <property type="match status" value="1"/>
</dbReference>
<dbReference type="InterPro" id="IPR011335">
    <property type="entry name" value="Restrct_endonuc-II-like"/>
</dbReference>
<dbReference type="Proteomes" id="UP001159363">
    <property type="component" value="Chromosome 3"/>
</dbReference>
<accession>A0ABQ9HUY0</accession>
<reference evidence="4 5" key="1">
    <citation type="submission" date="2023-02" db="EMBL/GenBank/DDBJ databases">
        <title>LHISI_Scaffold_Assembly.</title>
        <authorList>
            <person name="Stuart O.P."/>
            <person name="Cleave R."/>
            <person name="Magrath M.J.L."/>
            <person name="Mikheyev A.S."/>
        </authorList>
    </citation>
    <scope>NUCLEOTIDE SEQUENCE [LARGE SCALE GENOMIC DNA]</scope>
    <source>
        <strain evidence="4">Daus_M_001</strain>
        <tissue evidence="4">Leg muscle</tissue>
    </source>
</reference>
<dbReference type="InterPro" id="IPR019080">
    <property type="entry name" value="YqaJ_viral_recombinase"/>
</dbReference>
<feature type="domain" description="YqaJ viral recombinase" evidence="2">
    <location>
        <begin position="230"/>
        <end position="303"/>
    </location>
</feature>
<dbReference type="PANTHER" id="PTHR46609:SF8">
    <property type="entry name" value="YQAJ VIRAL RECOMBINASE DOMAIN-CONTAINING PROTEIN"/>
    <property type="match status" value="1"/>
</dbReference>
<dbReference type="EMBL" id="JARBHB010000003">
    <property type="protein sequence ID" value="KAJ8888196.1"/>
    <property type="molecule type" value="Genomic_DNA"/>
</dbReference>
<organism evidence="4 5">
    <name type="scientific">Dryococelus australis</name>
    <dbReference type="NCBI Taxonomy" id="614101"/>
    <lineage>
        <taxon>Eukaryota</taxon>
        <taxon>Metazoa</taxon>
        <taxon>Ecdysozoa</taxon>
        <taxon>Arthropoda</taxon>
        <taxon>Hexapoda</taxon>
        <taxon>Insecta</taxon>
        <taxon>Pterygota</taxon>
        <taxon>Neoptera</taxon>
        <taxon>Polyneoptera</taxon>
        <taxon>Phasmatodea</taxon>
        <taxon>Verophasmatodea</taxon>
        <taxon>Anareolatae</taxon>
        <taxon>Phasmatidae</taxon>
        <taxon>Eurycanthinae</taxon>
        <taxon>Dryococelus</taxon>
    </lineage>
</organism>
<feature type="domain" description="Mutator-like transposase" evidence="3">
    <location>
        <begin position="1"/>
        <end position="134"/>
    </location>
</feature>
<dbReference type="SUPFAM" id="SSF52980">
    <property type="entry name" value="Restriction endonuclease-like"/>
    <property type="match status" value="1"/>
</dbReference>
<evidence type="ECO:0008006" key="6">
    <source>
        <dbReference type="Google" id="ProtNLM"/>
    </source>
</evidence>
<dbReference type="Pfam" id="PF20700">
    <property type="entry name" value="Mutator"/>
    <property type="match status" value="1"/>
</dbReference>
<evidence type="ECO:0000256" key="1">
    <source>
        <dbReference type="SAM" id="MobiDB-lite"/>
    </source>
</evidence>
<dbReference type="InterPro" id="IPR011604">
    <property type="entry name" value="PDDEXK-like_dom_sf"/>
</dbReference>
<sequence length="458" mass="50859">MEQDVIVEGMLQSIGMQGLVYRLLIADGDSSVHRKLTGAMPYGTTRQVEKVECRNHTCRNYVSKVLGLCNNTKLGSYELRSALKDRIMRLRTAAMSTMKYRKKQSEDKYYLSIEELILKSPFHVLGGHSKCSESVMDSQNPEKVANNASSLILDVDNNMAENYNSVVAKFVGGKRINFSPIRGICQRKRVEHRDKKNLDSDYGPNASLSTPDASQSTYENAKEQSLDEITYQVFKGNSSTNWGIEKDSVAIAQFERENPGIEVKGSDLIMDEEYTFLGASPDGFIGDDQIIEVKCPSSAISMPPLDALAKGKIKYLAMKDGKPHAHPRLRTFFPLPPPRGHSQENAPFRLRPPDPSASYTAERCPGKFYKEVPLKLMVFEGISIYAVHGKLSTSESPASDLLVWNRVLKHSIAEGHECLSDSKAVIRSKATTCVELFSAFEAQKQGNNKNGTGGRISM</sequence>
<keyword evidence="5" id="KW-1185">Reference proteome</keyword>
<dbReference type="InterPro" id="IPR051703">
    <property type="entry name" value="NF-kappa-B_Signaling_Reg"/>
</dbReference>
<feature type="compositionally biased region" description="Polar residues" evidence="1">
    <location>
        <begin position="206"/>
        <end position="219"/>
    </location>
</feature>
<protein>
    <recommendedName>
        <fullName evidence="6">YqaJ viral recombinase domain-containing protein</fullName>
    </recommendedName>
</protein>